<name>A0AAV5P3P5_CELCE</name>
<reference evidence="4" key="2">
    <citation type="submission" date="2023-03" db="EMBL/GenBank/DDBJ databases">
        <title>Cellulosimicrobium cellulans NBRC 103059.</title>
        <authorList>
            <person name="Ichikawa N."/>
            <person name="Sato H."/>
            <person name="Tonouchi N."/>
        </authorList>
    </citation>
    <scope>NUCLEOTIDE SEQUENCE</scope>
    <source>
        <strain evidence="4">NBRC 103059</strain>
    </source>
</reference>
<dbReference type="InterPro" id="IPR012349">
    <property type="entry name" value="Split_barrel_FMN-bd"/>
</dbReference>
<dbReference type="InterPro" id="IPR011576">
    <property type="entry name" value="Pyridox_Oxase_N"/>
</dbReference>
<accession>A0AAV5P3P5</accession>
<evidence type="ECO:0000313" key="6">
    <source>
        <dbReference type="Proteomes" id="UP000319068"/>
    </source>
</evidence>
<dbReference type="GO" id="GO:0016627">
    <property type="term" value="F:oxidoreductase activity, acting on the CH-CH group of donors"/>
    <property type="evidence" value="ECO:0007669"/>
    <property type="project" value="TreeGrafter"/>
</dbReference>
<evidence type="ECO:0000256" key="2">
    <source>
        <dbReference type="SAM" id="MobiDB-lite"/>
    </source>
</evidence>
<proteinExistence type="predicted"/>
<dbReference type="PANTHER" id="PTHR35176">
    <property type="entry name" value="HEME OXYGENASE HI_0854-RELATED"/>
    <property type="match status" value="1"/>
</dbReference>
<dbReference type="GO" id="GO:0005829">
    <property type="term" value="C:cytosol"/>
    <property type="evidence" value="ECO:0007669"/>
    <property type="project" value="TreeGrafter"/>
</dbReference>
<evidence type="ECO:0000313" key="7">
    <source>
        <dbReference type="Proteomes" id="UP001165168"/>
    </source>
</evidence>
<evidence type="ECO:0000256" key="1">
    <source>
        <dbReference type="ARBA" id="ARBA00023002"/>
    </source>
</evidence>
<keyword evidence="1" id="KW-0560">Oxidoreductase</keyword>
<feature type="compositionally biased region" description="Low complexity" evidence="2">
    <location>
        <begin position="1"/>
        <end position="18"/>
    </location>
</feature>
<dbReference type="SUPFAM" id="SSF50475">
    <property type="entry name" value="FMN-binding split barrel"/>
    <property type="match status" value="1"/>
</dbReference>
<dbReference type="InterPro" id="IPR052019">
    <property type="entry name" value="F420H2_bilvrd_red/Heme_oxyg"/>
</dbReference>
<dbReference type="AlphaFoldDB" id="A0AAV5P3P5"/>
<dbReference type="Pfam" id="PF01243">
    <property type="entry name" value="PNPOx_N"/>
    <property type="match status" value="1"/>
</dbReference>
<dbReference type="Proteomes" id="UP000319068">
    <property type="component" value="Chromosome"/>
</dbReference>
<dbReference type="EMBL" id="BSTG01000002">
    <property type="protein sequence ID" value="GLY57234.1"/>
    <property type="molecule type" value="Genomic_DNA"/>
</dbReference>
<evidence type="ECO:0000313" key="4">
    <source>
        <dbReference type="EMBL" id="GLY57234.1"/>
    </source>
</evidence>
<evidence type="ECO:0000259" key="3">
    <source>
        <dbReference type="Pfam" id="PF01243"/>
    </source>
</evidence>
<dbReference type="EMBL" id="CP041694">
    <property type="protein sequence ID" value="QDP74006.1"/>
    <property type="molecule type" value="Genomic_DNA"/>
</dbReference>
<evidence type="ECO:0000313" key="5">
    <source>
        <dbReference type="EMBL" id="QDP74006.1"/>
    </source>
</evidence>
<feature type="domain" description="Pyridoxamine 5'-phosphate oxidase N-terminal" evidence="3">
    <location>
        <begin position="36"/>
        <end position="161"/>
    </location>
</feature>
<dbReference type="Proteomes" id="UP001165168">
    <property type="component" value="Unassembled WGS sequence"/>
</dbReference>
<dbReference type="Gene3D" id="2.30.110.10">
    <property type="entry name" value="Electron Transport, Fmn-binding Protein, Chain A"/>
    <property type="match status" value="1"/>
</dbReference>
<dbReference type="PANTHER" id="PTHR35176:SF4">
    <property type="entry name" value="PYRIDOXAMINE 5'-PHOSPHATE OXIDASE-RELATED FMN-BINDING"/>
    <property type="match status" value="1"/>
</dbReference>
<organism evidence="4 7">
    <name type="scientific">Cellulosimicrobium cellulans</name>
    <name type="common">Arthrobacter luteus</name>
    <dbReference type="NCBI Taxonomy" id="1710"/>
    <lineage>
        <taxon>Bacteria</taxon>
        <taxon>Bacillati</taxon>
        <taxon>Actinomycetota</taxon>
        <taxon>Actinomycetes</taxon>
        <taxon>Micrococcales</taxon>
        <taxon>Promicromonosporaceae</taxon>
        <taxon>Cellulosimicrobium</taxon>
    </lineage>
</organism>
<dbReference type="RefSeq" id="WP_085387057.1">
    <property type="nucleotide sequence ID" value="NZ_BSTG01000002.1"/>
</dbReference>
<feature type="region of interest" description="Disordered" evidence="2">
    <location>
        <begin position="1"/>
        <end position="32"/>
    </location>
</feature>
<reference evidence="5 6" key="1">
    <citation type="submission" date="2019-07" db="EMBL/GenBank/DDBJ databases">
        <title>Complete Genome Sequence and Methylome Analysis of Arthrobacter luteus NEB113.</title>
        <authorList>
            <person name="Fomenkov A."/>
            <person name="Anton B.P."/>
            <person name="Vincze T."/>
            <person name="Roberts R.J."/>
        </authorList>
    </citation>
    <scope>NUCLEOTIDE SEQUENCE [LARGE SCALE GENOMIC DNA]</scope>
    <source>
        <strain evidence="5 6">NEB113</strain>
    </source>
</reference>
<keyword evidence="6" id="KW-1185">Reference proteome</keyword>
<dbReference type="GO" id="GO:0070967">
    <property type="term" value="F:coenzyme F420 binding"/>
    <property type="evidence" value="ECO:0007669"/>
    <property type="project" value="TreeGrafter"/>
</dbReference>
<sequence length="200" mass="21643">MTTADQPAARPADPDAPQGTLVPGFSSPGASPVPWETVRGALERAEISWISTVRPDGRPHVTPLMTVVADGRLHVTTGPDERKARNLAENARVVLTTGTNAYEDALDVVVEGTAARVTDDAALHRLAERWRCKYGDDWAFDVGDGVFFHDGDPALVFAVRPEVVFAYERTSEHAAMRWRFDASDGRAVHAVSGEDPGSPR</sequence>
<protein>
    <submittedName>
        <fullName evidence="5">Pyridoxamine 5'-phosphate oxidase family protein</fullName>
    </submittedName>
</protein>
<gene>
    <name evidence="4" type="ORF">Ccel01_18360</name>
    <name evidence="5" type="ORF">FOG94_01515</name>
</gene>